<organism evidence="3 4">
    <name type="scientific">Hebeloma cylindrosporum</name>
    <dbReference type="NCBI Taxonomy" id="76867"/>
    <lineage>
        <taxon>Eukaryota</taxon>
        <taxon>Fungi</taxon>
        <taxon>Dikarya</taxon>
        <taxon>Basidiomycota</taxon>
        <taxon>Agaricomycotina</taxon>
        <taxon>Agaricomycetes</taxon>
        <taxon>Agaricomycetidae</taxon>
        <taxon>Agaricales</taxon>
        <taxon>Agaricineae</taxon>
        <taxon>Hymenogastraceae</taxon>
        <taxon>Hebeloma</taxon>
    </lineage>
</organism>
<dbReference type="HOGENOM" id="CLU_032666_0_0_1"/>
<dbReference type="OrthoDB" id="547796at2759"/>
<feature type="compositionally biased region" description="Low complexity" evidence="1">
    <location>
        <begin position="32"/>
        <end position="43"/>
    </location>
</feature>
<feature type="domain" description="DnaJ homologue subfamily C member 28 conserved" evidence="2">
    <location>
        <begin position="248"/>
        <end position="318"/>
    </location>
</feature>
<dbReference type="PANTHER" id="PTHR39394:SF1">
    <property type="entry name" value="DNAJ HOMOLOGUE SUBFAMILY C MEMBER 28 CONSERVED DOMAIN-CONTAINING PROTEIN"/>
    <property type="match status" value="1"/>
</dbReference>
<keyword evidence="4" id="KW-1185">Reference proteome</keyword>
<dbReference type="EMBL" id="KN831809">
    <property type="protein sequence ID" value="KIM36074.1"/>
    <property type="molecule type" value="Genomic_DNA"/>
</dbReference>
<evidence type="ECO:0000256" key="1">
    <source>
        <dbReference type="SAM" id="MobiDB-lite"/>
    </source>
</evidence>
<reference evidence="3 4" key="1">
    <citation type="submission" date="2014-04" db="EMBL/GenBank/DDBJ databases">
        <authorList>
            <consortium name="DOE Joint Genome Institute"/>
            <person name="Kuo A."/>
            <person name="Gay G."/>
            <person name="Dore J."/>
            <person name="Kohler A."/>
            <person name="Nagy L.G."/>
            <person name="Floudas D."/>
            <person name="Copeland A."/>
            <person name="Barry K.W."/>
            <person name="Cichocki N."/>
            <person name="Veneault-Fourrey C."/>
            <person name="LaButti K."/>
            <person name="Lindquist E.A."/>
            <person name="Lipzen A."/>
            <person name="Lundell T."/>
            <person name="Morin E."/>
            <person name="Murat C."/>
            <person name="Sun H."/>
            <person name="Tunlid A."/>
            <person name="Henrissat B."/>
            <person name="Grigoriev I.V."/>
            <person name="Hibbett D.S."/>
            <person name="Martin F."/>
            <person name="Nordberg H.P."/>
            <person name="Cantor M.N."/>
            <person name="Hua S.X."/>
        </authorList>
    </citation>
    <scope>NUCLEOTIDE SEQUENCE [LARGE SCALE GENOMIC DNA]</scope>
    <source>
        <strain evidence="4">h7</strain>
    </source>
</reference>
<feature type="region of interest" description="Disordered" evidence="1">
    <location>
        <begin position="30"/>
        <end position="64"/>
    </location>
</feature>
<dbReference type="InterPro" id="IPR018961">
    <property type="entry name" value="DnaJ_homolog_subfam-C_membr-28"/>
</dbReference>
<accession>A0A0C3BVH0</accession>
<reference evidence="4" key="2">
    <citation type="submission" date="2015-01" db="EMBL/GenBank/DDBJ databases">
        <title>Evolutionary Origins and Diversification of the Mycorrhizal Mutualists.</title>
        <authorList>
            <consortium name="DOE Joint Genome Institute"/>
            <consortium name="Mycorrhizal Genomics Consortium"/>
            <person name="Kohler A."/>
            <person name="Kuo A."/>
            <person name="Nagy L.G."/>
            <person name="Floudas D."/>
            <person name="Copeland A."/>
            <person name="Barry K.W."/>
            <person name="Cichocki N."/>
            <person name="Veneault-Fourrey C."/>
            <person name="LaButti K."/>
            <person name="Lindquist E.A."/>
            <person name="Lipzen A."/>
            <person name="Lundell T."/>
            <person name="Morin E."/>
            <person name="Murat C."/>
            <person name="Riley R."/>
            <person name="Ohm R."/>
            <person name="Sun H."/>
            <person name="Tunlid A."/>
            <person name="Henrissat B."/>
            <person name="Grigoriev I.V."/>
            <person name="Hibbett D.S."/>
            <person name="Martin F."/>
        </authorList>
    </citation>
    <scope>NUCLEOTIDE SEQUENCE [LARGE SCALE GENOMIC DNA]</scope>
    <source>
        <strain evidence="4">h7</strain>
    </source>
</reference>
<feature type="compositionally biased region" description="Gly residues" evidence="1">
    <location>
        <begin position="434"/>
        <end position="446"/>
    </location>
</feature>
<evidence type="ECO:0000313" key="3">
    <source>
        <dbReference type="EMBL" id="KIM36074.1"/>
    </source>
</evidence>
<dbReference type="Pfam" id="PF09350">
    <property type="entry name" value="DJC28_CD"/>
    <property type="match status" value="1"/>
</dbReference>
<dbReference type="Proteomes" id="UP000053424">
    <property type="component" value="Unassembled WGS sequence"/>
</dbReference>
<gene>
    <name evidence="3" type="ORF">M413DRAFT_78715</name>
</gene>
<evidence type="ECO:0000313" key="4">
    <source>
        <dbReference type="Proteomes" id="UP000053424"/>
    </source>
</evidence>
<evidence type="ECO:0000259" key="2">
    <source>
        <dbReference type="Pfam" id="PF09350"/>
    </source>
</evidence>
<name>A0A0C3BVH0_HEBCY</name>
<dbReference type="AlphaFoldDB" id="A0A0C3BVH0"/>
<dbReference type="STRING" id="686832.A0A0C3BVH0"/>
<proteinExistence type="predicted"/>
<sequence>MRPPATLFRPTFIRASIPSSHVFISQARWTHSNSSPPSQSASAKLFADAAKEEADPEPSRKSSRLTILEQEHENWTGDENIKDAVLRMLVDKYKPLRTGAIQTAEQKLKQTPPRVGFESILSTGTSSKTVLDVNVKPSTGSWATEPLLPSREGHQPWHTTFKVPTHDSSSVKLAHLPPPLVSSKATPLPLDDRARRLEKERKKRTEQAGRLTQARESTIDYRMGVKGSRAAAGVGRSNPVSVKGWASLVEDKIEKARKAGVFNTIQGRGKPLVHSVDEQNPFIAREEFLMNRIVQRNGAAPPWVEVQVELETAVNTFREILRQAWIRRAVRGLAMENPPSILSKFTLKTIKAHRDPDWVNKEKSYHETAVAELNSLVRKYNAMAPYAVRRPYYIREVEIERVYEAAAPDIMQMVAQRAQEADSTLLNGSAGSSQGAGGHGSAGGPSKGVAGASEEVHGFMSIVRWLRLAFRRLFGIKTSS</sequence>
<feature type="region of interest" description="Disordered" evidence="1">
    <location>
        <begin position="424"/>
        <end position="450"/>
    </location>
</feature>
<feature type="compositionally biased region" description="Basic and acidic residues" evidence="1">
    <location>
        <begin position="49"/>
        <end position="60"/>
    </location>
</feature>
<dbReference type="PANTHER" id="PTHR39394">
    <property type="entry name" value="YALI0E31793P"/>
    <property type="match status" value="1"/>
</dbReference>
<protein>
    <recommendedName>
        <fullName evidence="2">DnaJ homologue subfamily C member 28 conserved domain-containing protein</fullName>
    </recommendedName>
</protein>